<feature type="signal peptide" evidence="1">
    <location>
        <begin position="1"/>
        <end position="23"/>
    </location>
</feature>
<reference evidence="4" key="1">
    <citation type="submission" date="2017-09" db="EMBL/GenBank/DDBJ databases">
        <authorList>
            <person name="Varghese N."/>
            <person name="Submissions S."/>
        </authorList>
    </citation>
    <scope>NUCLEOTIDE SEQUENCE [LARGE SCALE GENOMIC DNA]</scope>
    <source>
        <strain evidence="4">MSL47</strain>
    </source>
</reference>
<feature type="chain" id="PRO_5013171099" evidence="1">
    <location>
        <begin position="24"/>
        <end position="311"/>
    </location>
</feature>
<dbReference type="InterPro" id="IPR023614">
    <property type="entry name" value="Porin_dom_sf"/>
</dbReference>
<proteinExistence type="predicted"/>
<dbReference type="GO" id="GO:0015288">
    <property type="term" value="F:porin activity"/>
    <property type="evidence" value="ECO:0007669"/>
    <property type="project" value="InterPro"/>
</dbReference>
<name>A0A285GB14_9FIRM</name>
<feature type="domain" description="Porin" evidence="2">
    <location>
        <begin position="12"/>
        <end position="295"/>
    </location>
</feature>
<dbReference type="Gene3D" id="2.40.160.10">
    <property type="entry name" value="Porin"/>
    <property type="match status" value="1"/>
</dbReference>
<evidence type="ECO:0000313" key="4">
    <source>
        <dbReference type="Proteomes" id="UP000219573"/>
    </source>
</evidence>
<accession>A0A285GB14</accession>
<dbReference type="InterPro" id="IPR033900">
    <property type="entry name" value="Gram_neg_porin_domain"/>
</dbReference>
<dbReference type="EMBL" id="OBDZ01000005">
    <property type="protein sequence ID" value="SNY19601.1"/>
    <property type="molecule type" value="Genomic_DNA"/>
</dbReference>
<dbReference type="RefSeq" id="WP_097016976.1">
    <property type="nucleotide sequence ID" value="NZ_OBDZ01000005.1"/>
</dbReference>
<evidence type="ECO:0000313" key="3">
    <source>
        <dbReference type="EMBL" id="SNY19601.1"/>
    </source>
</evidence>
<protein>
    <submittedName>
        <fullName evidence="3">Porin</fullName>
    </submittedName>
</protein>
<dbReference type="Pfam" id="PF13609">
    <property type="entry name" value="Porin_4"/>
    <property type="match status" value="1"/>
</dbReference>
<keyword evidence="4" id="KW-1185">Reference proteome</keyword>
<dbReference type="OrthoDB" id="9939255at2"/>
<sequence>MRRFSILLLSALLIFAFTTVSMANPTIKGDFRYNIYKDETKDDENYAQSDLRVSIEDDLSDSLHVFAKFRVKNETDKDNGEMYADEYYVKYKESWGSIKAGHYGYKFTPSRVLLKSAEYHEFPSVDIMAATTFNTSVDGLTFDVLYQPYADDEEEEIGAGAYGLTADYNAGNWGAKISYADLAKPAAGSSSSSDADLLALDVYYKLDNGMKFFVNAVDYSANDKKYSRYGSKGIDGIDPVLGFQWKKVAGSKFDVSAEYAINPRFEDTDAEYNGLALGAKYQITKNTKLEFEHYVKSDDETKTMGRIRYKF</sequence>
<dbReference type="SUPFAM" id="SSF56935">
    <property type="entry name" value="Porins"/>
    <property type="match status" value="1"/>
</dbReference>
<dbReference type="AlphaFoldDB" id="A0A285GB14"/>
<gene>
    <name evidence="3" type="ORF">SAMN06265827_105154</name>
</gene>
<evidence type="ECO:0000256" key="1">
    <source>
        <dbReference type="SAM" id="SignalP"/>
    </source>
</evidence>
<dbReference type="Proteomes" id="UP000219573">
    <property type="component" value="Unassembled WGS sequence"/>
</dbReference>
<keyword evidence="1" id="KW-0732">Signal</keyword>
<evidence type="ECO:0000259" key="2">
    <source>
        <dbReference type="Pfam" id="PF13609"/>
    </source>
</evidence>
<organism evidence="3 4">
    <name type="scientific">Orenia metallireducens</name>
    <dbReference type="NCBI Taxonomy" id="1413210"/>
    <lineage>
        <taxon>Bacteria</taxon>
        <taxon>Bacillati</taxon>
        <taxon>Bacillota</taxon>
        <taxon>Clostridia</taxon>
        <taxon>Halanaerobiales</taxon>
        <taxon>Halobacteroidaceae</taxon>
        <taxon>Orenia</taxon>
    </lineage>
</organism>
<dbReference type="GO" id="GO:0016020">
    <property type="term" value="C:membrane"/>
    <property type="evidence" value="ECO:0007669"/>
    <property type="project" value="InterPro"/>
</dbReference>